<proteinExistence type="predicted"/>
<organism evidence="2 3">
    <name type="scientific">Bacillus thuringiensis</name>
    <dbReference type="NCBI Taxonomy" id="1428"/>
    <lineage>
        <taxon>Bacteria</taxon>
        <taxon>Bacillati</taxon>
        <taxon>Bacillota</taxon>
        <taxon>Bacilli</taxon>
        <taxon>Bacillales</taxon>
        <taxon>Bacillaceae</taxon>
        <taxon>Bacillus</taxon>
        <taxon>Bacillus cereus group</taxon>
    </lineage>
</organism>
<gene>
    <name evidence="2" type="ORF">EC910_13438</name>
</gene>
<evidence type="ECO:0000313" key="3">
    <source>
        <dbReference type="Proteomes" id="UP000295285"/>
    </source>
</evidence>
<feature type="compositionally biased region" description="Basic residues" evidence="1">
    <location>
        <begin position="1"/>
        <end position="10"/>
    </location>
</feature>
<evidence type="ECO:0000256" key="1">
    <source>
        <dbReference type="SAM" id="MobiDB-lite"/>
    </source>
</evidence>
<reference evidence="2 3" key="1">
    <citation type="submission" date="2019-03" db="EMBL/GenBank/DDBJ databases">
        <title>Above-ground endophytic microbial communities from plants in different locations in the United States.</title>
        <authorList>
            <person name="Frank C."/>
        </authorList>
    </citation>
    <scope>NUCLEOTIDE SEQUENCE [LARGE SCALE GENOMIC DNA]</scope>
    <source>
        <strain evidence="2 3">LP_2_YM</strain>
    </source>
</reference>
<accession>A0A4R4AZ60</accession>
<sequence length="33" mass="3737">MKEHSRKKNTPLRLSEVNPENGTPIKTPKPLVP</sequence>
<dbReference type="Proteomes" id="UP000295285">
    <property type="component" value="Unassembled WGS sequence"/>
</dbReference>
<protein>
    <submittedName>
        <fullName evidence="2">Uncharacterized protein</fullName>
    </submittedName>
</protein>
<dbReference type="EMBL" id="SMDG01000034">
    <property type="protein sequence ID" value="TCW45039.1"/>
    <property type="molecule type" value="Genomic_DNA"/>
</dbReference>
<comment type="caution">
    <text evidence="2">The sequence shown here is derived from an EMBL/GenBank/DDBJ whole genome shotgun (WGS) entry which is preliminary data.</text>
</comment>
<evidence type="ECO:0000313" key="2">
    <source>
        <dbReference type="EMBL" id="TCW45039.1"/>
    </source>
</evidence>
<dbReference type="AlphaFoldDB" id="A0A4R4AZ60"/>
<name>A0A4R4AZ60_BACTU</name>
<feature type="region of interest" description="Disordered" evidence="1">
    <location>
        <begin position="1"/>
        <end position="33"/>
    </location>
</feature>